<sequence>MSCSNPDFLLEAFDTPKQVKVKVARSFCEPQNLNGNVAMMLAEQFIFPLLCGSSLDIVRSPENGGSVSVTTYEELEHEFMHGSNPEFPLHPGDLKNAVRLTVHEGHLCTYRFHSRLCLVPQTIHVISSQATPRPIRWTPVSTMMNIMKKEDDG</sequence>
<protein>
    <submittedName>
        <fullName evidence="1">Uncharacterized protein</fullName>
    </submittedName>
</protein>
<organism evidence="1 2">
    <name type="scientific">Teladorsagia circumcincta</name>
    <name type="common">Brown stomach worm</name>
    <name type="synonym">Ostertagia circumcincta</name>
    <dbReference type="NCBI Taxonomy" id="45464"/>
    <lineage>
        <taxon>Eukaryota</taxon>
        <taxon>Metazoa</taxon>
        <taxon>Ecdysozoa</taxon>
        <taxon>Nematoda</taxon>
        <taxon>Chromadorea</taxon>
        <taxon>Rhabditida</taxon>
        <taxon>Rhabditina</taxon>
        <taxon>Rhabditomorpha</taxon>
        <taxon>Strongyloidea</taxon>
        <taxon>Trichostrongylidae</taxon>
        <taxon>Teladorsagia</taxon>
    </lineage>
</organism>
<dbReference type="EMBL" id="KZ357557">
    <property type="protein sequence ID" value="PIO59553.1"/>
    <property type="molecule type" value="Genomic_DNA"/>
</dbReference>
<name>A0A2G9TNG9_TELCI</name>
<keyword evidence="2" id="KW-1185">Reference proteome</keyword>
<dbReference type="Gene3D" id="1.10.240.10">
    <property type="entry name" value="Tyrosyl-Transfer RNA Synthetase"/>
    <property type="match status" value="1"/>
</dbReference>
<accession>A0A2G9TNG9</accession>
<evidence type="ECO:0000313" key="2">
    <source>
        <dbReference type="Proteomes" id="UP000230423"/>
    </source>
</evidence>
<dbReference type="AlphaFoldDB" id="A0A2G9TNG9"/>
<gene>
    <name evidence="1" type="ORF">TELCIR_18982</name>
</gene>
<dbReference type="SUPFAM" id="SSF52374">
    <property type="entry name" value="Nucleotidylyl transferase"/>
    <property type="match status" value="1"/>
</dbReference>
<dbReference type="OrthoDB" id="197206at2759"/>
<dbReference type="Proteomes" id="UP000230423">
    <property type="component" value="Unassembled WGS sequence"/>
</dbReference>
<evidence type="ECO:0000313" key="1">
    <source>
        <dbReference type="EMBL" id="PIO59553.1"/>
    </source>
</evidence>
<proteinExistence type="predicted"/>
<reference evidence="1 2" key="1">
    <citation type="submission" date="2015-09" db="EMBL/GenBank/DDBJ databases">
        <title>Draft genome of the parasitic nematode Teladorsagia circumcincta isolate WARC Sus (inbred).</title>
        <authorList>
            <person name="Mitreva M."/>
        </authorList>
    </citation>
    <scope>NUCLEOTIDE SEQUENCE [LARGE SCALE GENOMIC DNA]</scope>
    <source>
        <strain evidence="1 2">S</strain>
    </source>
</reference>